<name>X0W442_9ZZZZ</name>
<dbReference type="EMBL" id="BARS01036040">
    <property type="protein sequence ID" value="GAG25335.1"/>
    <property type="molecule type" value="Genomic_DNA"/>
</dbReference>
<evidence type="ECO:0000313" key="2">
    <source>
        <dbReference type="EMBL" id="GAG25335.1"/>
    </source>
</evidence>
<gene>
    <name evidence="2" type="ORF">S01H1_55442</name>
</gene>
<keyword evidence="1" id="KW-0472">Membrane</keyword>
<accession>X0W442</accession>
<keyword evidence="1" id="KW-0812">Transmembrane</keyword>
<proteinExistence type="predicted"/>
<sequence length="64" mass="6416">MNNTTLTLNEAGSLLLGAGLITVDNNVNTGLILIGIGAFLKVLVAVLAKFGIAVGKNAPTPPTV</sequence>
<comment type="caution">
    <text evidence="2">The sequence shown here is derived from an EMBL/GenBank/DDBJ whole genome shotgun (WGS) entry which is preliminary data.</text>
</comment>
<dbReference type="AlphaFoldDB" id="X0W442"/>
<protein>
    <submittedName>
        <fullName evidence="2">Uncharacterized protein</fullName>
    </submittedName>
</protein>
<reference evidence="2" key="1">
    <citation type="journal article" date="2014" name="Front. Microbiol.">
        <title>High frequency of phylogenetically diverse reductive dehalogenase-homologous genes in deep subseafloor sedimentary metagenomes.</title>
        <authorList>
            <person name="Kawai M."/>
            <person name="Futagami T."/>
            <person name="Toyoda A."/>
            <person name="Takaki Y."/>
            <person name="Nishi S."/>
            <person name="Hori S."/>
            <person name="Arai W."/>
            <person name="Tsubouchi T."/>
            <person name="Morono Y."/>
            <person name="Uchiyama I."/>
            <person name="Ito T."/>
            <person name="Fujiyama A."/>
            <person name="Inagaki F."/>
            <person name="Takami H."/>
        </authorList>
    </citation>
    <scope>NUCLEOTIDE SEQUENCE</scope>
    <source>
        <strain evidence="2">Expedition CK06-06</strain>
    </source>
</reference>
<evidence type="ECO:0000256" key="1">
    <source>
        <dbReference type="SAM" id="Phobius"/>
    </source>
</evidence>
<keyword evidence="1" id="KW-1133">Transmembrane helix</keyword>
<organism evidence="2">
    <name type="scientific">marine sediment metagenome</name>
    <dbReference type="NCBI Taxonomy" id="412755"/>
    <lineage>
        <taxon>unclassified sequences</taxon>
        <taxon>metagenomes</taxon>
        <taxon>ecological metagenomes</taxon>
    </lineage>
</organism>
<feature type="transmembrane region" description="Helical" evidence="1">
    <location>
        <begin position="30"/>
        <end position="48"/>
    </location>
</feature>